<evidence type="ECO:0000313" key="2">
    <source>
        <dbReference type="Proteomes" id="UP001595476"/>
    </source>
</evidence>
<dbReference type="Proteomes" id="UP001595476">
    <property type="component" value="Unassembled WGS sequence"/>
</dbReference>
<keyword evidence="2" id="KW-1185">Reference proteome</keyword>
<organism evidence="1 2">
    <name type="scientific">Litoribrevibacter euphylliae</name>
    <dbReference type="NCBI Taxonomy" id="1834034"/>
    <lineage>
        <taxon>Bacteria</taxon>
        <taxon>Pseudomonadati</taxon>
        <taxon>Pseudomonadota</taxon>
        <taxon>Gammaproteobacteria</taxon>
        <taxon>Oceanospirillales</taxon>
        <taxon>Oceanospirillaceae</taxon>
        <taxon>Litoribrevibacter</taxon>
    </lineage>
</organism>
<evidence type="ECO:0000313" key="1">
    <source>
        <dbReference type="EMBL" id="MFC3151785.1"/>
    </source>
</evidence>
<gene>
    <name evidence="1" type="ORF">ACFOEK_12165</name>
</gene>
<reference evidence="2" key="1">
    <citation type="journal article" date="2019" name="Int. J. Syst. Evol. Microbiol.">
        <title>The Global Catalogue of Microorganisms (GCM) 10K type strain sequencing project: providing services to taxonomists for standard genome sequencing and annotation.</title>
        <authorList>
            <consortium name="The Broad Institute Genomics Platform"/>
            <consortium name="The Broad Institute Genome Sequencing Center for Infectious Disease"/>
            <person name="Wu L."/>
            <person name="Ma J."/>
        </authorList>
    </citation>
    <scope>NUCLEOTIDE SEQUENCE [LARGE SCALE GENOMIC DNA]</scope>
    <source>
        <strain evidence="2">KCTC 52438</strain>
    </source>
</reference>
<comment type="caution">
    <text evidence="1">The sequence shown here is derived from an EMBL/GenBank/DDBJ whole genome shotgun (WGS) entry which is preliminary data.</text>
</comment>
<accession>A0ABV7HD20</accession>
<protein>
    <submittedName>
        <fullName evidence="1">Uncharacterized protein</fullName>
    </submittedName>
</protein>
<name>A0ABV7HD20_9GAMM</name>
<sequence>MKDLMRAKLHELMRARLLVERSELLEKNVKLFDFLQSEDVKGIDEEHVRLLWEQFDHMNKYSIVLGKRIDLLTSEMGEDK</sequence>
<dbReference type="InterPro" id="IPR054052">
    <property type="entry name" value="Y16Q-like"/>
</dbReference>
<dbReference type="EMBL" id="JBHRSZ010000004">
    <property type="protein sequence ID" value="MFC3151785.1"/>
    <property type="molecule type" value="Genomic_DNA"/>
</dbReference>
<dbReference type="RefSeq" id="WP_386721199.1">
    <property type="nucleotide sequence ID" value="NZ_JBHRSZ010000004.1"/>
</dbReference>
<proteinExistence type="predicted"/>
<dbReference type="Pfam" id="PF21825">
    <property type="entry name" value="crAss001_48"/>
    <property type="match status" value="1"/>
</dbReference>